<comment type="caution">
    <text evidence="1">The sequence shown here is derived from an EMBL/GenBank/DDBJ whole genome shotgun (WGS) entry which is preliminary data.</text>
</comment>
<proteinExistence type="predicted"/>
<protein>
    <submittedName>
        <fullName evidence="1">Uncharacterized protein</fullName>
    </submittedName>
</protein>
<accession>A0ACB8BD47</accession>
<sequence>MPSTVAQVGPSWPGFDRIKHLVLFGASYCDIGYKRTSPHPTLENPLGVKFPGGATWPYVEEGKPNWVGHLIKMDSSHPKLAYDYAVGGDRVPGVGQQVMNKFLCEGGAGTKPDWAAWEGENTLFSTWIGINDVADVDQTIDELFEYQKLLYDAGARNFLFFDVPPIHRCPWSRGERYPPAIEEWNTVLSEKVKVFAGEHTDISALIFSSWDTFTRVLDDPVGAGFSVEDSCKQRGGIWYDDVHPTSRMHKVIAEELREFLSAIPSSGLDI</sequence>
<gene>
    <name evidence="1" type="ORF">BV22DRAFT_1015030</name>
</gene>
<name>A0ACB8BD47_9AGAM</name>
<keyword evidence="2" id="KW-1185">Reference proteome</keyword>
<dbReference type="EMBL" id="MU266447">
    <property type="protein sequence ID" value="KAH7923632.1"/>
    <property type="molecule type" value="Genomic_DNA"/>
</dbReference>
<evidence type="ECO:0000313" key="2">
    <source>
        <dbReference type="Proteomes" id="UP000790709"/>
    </source>
</evidence>
<dbReference type="Proteomes" id="UP000790709">
    <property type="component" value="Unassembled WGS sequence"/>
</dbReference>
<reference evidence="1" key="1">
    <citation type="journal article" date="2021" name="New Phytol.">
        <title>Evolutionary innovations through gain and loss of genes in the ectomycorrhizal Boletales.</title>
        <authorList>
            <person name="Wu G."/>
            <person name="Miyauchi S."/>
            <person name="Morin E."/>
            <person name="Kuo A."/>
            <person name="Drula E."/>
            <person name="Varga T."/>
            <person name="Kohler A."/>
            <person name="Feng B."/>
            <person name="Cao Y."/>
            <person name="Lipzen A."/>
            <person name="Daum C."/>
            <person name="Hundley H."/>
            <person name="Pangilinan J."/>
            <person name="Johnson J."/>
            <person name="Barry K."/>
            <person name="LaButti K."/>
            <person name="Ng V."/>
            <person name="Ahrendt S."/>
            <person name="Min B."/>
            <person name="Choi I.G."/>
            <person name="Park H."/>
            <person name="Plett J.M."/>
            <person name="Magnuson J."/>
            <person name="Spatafora J.W."/>
            <person name="Nagy L.G."/>
            <person name="Henrissat B."/>
            <person name="Grigoriev I.V."/>
            <person name="Yang Z.L."/>
            <person name="Xu J."/>
            <person name="Martin F.M."/>
        </authorList>
    </citation>
    <scope>NUCLEOTIDE SEQUENCE</scope>
    <source>
        <strain evidence="1">KUC20120723A-06</strain>
    </source>
</reference>
<organism evidence="1 2">
    <name type="scientific">Leucogyrophana mollusca</name>
    <dbReference type="NCBI Taxonomy" id="85980"/>
    <lineage>
        <taxon>Eukaryota</taxon>
        <taxon>Fungi</taxon>
        <taxon>Dikarya</taxon>
        <taxon>Basidiomycota</taxon>
        <taxon>Agaricomycotina</taxon>
        <taxon>Agaricomycetes</taxon>
        <taxon>Agaricomycetidae</taxon>
        <taxon>Boletales</taxon>
        <taxon>Boletales incertae sedis</taxon>
        <taxon>Leucogyrophana</taxon>
    </lineage>
</organism>
<evidence type="ECO:0000313" key="1">
    <source>
        <dbReference type="EMBL" id="KAH7923632.1"/>
    </source>
</evidence>